<dbReference type="GO" id="GO:0008757">
    <property type="term" value="F:S-adenosylmethionine-dependent methyltransferase activity"/>
    <property type="evidence" value="ECO:0007669"/>
    <property type="project" value="InterPro"/>
</dbReference>
<dbReference type="PANTHER" id="PTHR43667:SF2">
    <property type="entry name" value="FATTY ACID C-METHYL TRANSFERASE"/>
    <property type="match status" value="1"/>
</dbReference>
<name>A0A368N293_9FLAO</name>
<gene>
    <name evidence="2" type="ORF">DQ356_04160</name>
</gene>
<dbReference type="Pfam" id="PF08241">
    <property type="entry name" value="Methyltransf_11"/>
    <property type="match status" value="1"/>
</dbReference>
<sequence length="278" mass="32215">MSIRSLYYALSPEIRLLVRKIYYWPHDCYRNLFGKKGIMEPGKGDIYIGSGDFIEQGKKQAQQLKEYIDLRSDDVVLDIGSGIGRTAVPLTEIITTGQYEGFDVVKKGVDWCQKNITTKYPNFSFKFVPLHNDLYNTFDTKVSEFKFPYPNHHFDKVFLFSVFTHMKTHEIQHYLKEIQRVMKPEGKCLATFFLYDENTEETIANNEGFSFPHQFSEGYRLMNKKVESANIAVSIPLLQKMTENAGLEIENIQPGYWNGFVSKENAAHFQDIAIIKNK</sequence>
<keyword evidence="3" id="KW-1185">Reference proteome</keyword>
<proteinExistence type="predicted"/>
<dbReference type="InterPro" id="IPR013216">
    <property type="entry name" value="Methyltransf_11"/>
</dbReference>
<keyword evidence="2" id="KW-0489">Methyltransferase</keyword>
<dbReference type="PANTHER" id="PTHR43667">
    <property type="entry name" value="CYCLOPROPANE-FATTY-ACYL-PHOSPHOLIPID SYNTHASE"/>
    <property type="match status" value="1"/>
</dbReference>
<dbReference type="RefSeq" id="WP_114303222.1">
    <property type="nucleotide sequence ID" value="NZ_QPIE01000003.1"/>
</dbReference>
<dbReference type="Gene3D" id="3.40.50.150">
    <property type="entry name" value="Vaccinia Virus protein VP39"/>
    <property type="match status" value="1"/>
</dbReference>
<dbReference type="OrthoDB" id="9808140at2"/>
<comment type="caution">
    <text evidence="2">The sequence shown here is derived from an EMBL/GenBank/DDBJ whole genome shotgun (WGS) entry which is preliminary data.</text>
</comment>
<evidence type="ECO:0000259" key="1">
    <source>
        <dbReference type="Pfam" id="PF08241"/>
    </source>
</evidence>
<dbReference type="SUPFAM" id="SSF53335">
    <property type="entry name" value="S-adenosyl-L-methionine-dependent methyltransferases"/>
    <property type="match status" value="1"/>
</dbReference>
<keyword evidence="2" id="KW-0808">Transferase</keyword>
<dbReference type="GO" id="GO:0032259">
    <property type="term" value="P:methylation"/>
    <property type="evidence" value="ECO:0007669"/>
    <property type="project" value="UniProtKB-KW"/>
</dbReference>
<feature type="domain" description="Methyltransferase type 11" evidence="1">
    <location>
        <begin position="77"/>
        <end position="189"/>
    </location>
</feature>
<dbReference type="Proteomes" id="UP000252172">
    <property type="component" value="Unassembled WGS sequence"/>
</dbReference>
<dbReference type="CDD" id="cd02440">
    <property type="entry name" value="AdoMet_MTases"/>
    <property type="match status" value="1"/>
</dbReference>
<dbReference type="InterPro" id="IPR029063">
    <property type="entry name" value="SAM-dependent_MTases_sf"/>
</dbReference>
<dbReference type="InterPro" id="IPR050723">
    <property type="entry name" value="CFA/CMAS"/>
</dbReference>
<evidence type="ECO:0000313" key="2">
    <source>
        <dbReference type="EMBL" id="RCU43369.1"/>
    </source>
</evidence>
<dbReference type="AlphaFoldDB" id="A0A368N293"/>
<evidence type="ECO:0000313" key="3">
    <source>
        <dbReference type="Proteomes" id="UP000252172"/>
    </source>
</evidence>
<dbReference type="EMBL" id="QPIE01000003">
    <property type="protein sequence ID" value="RCU43369.1"/>
    <property type="molecule type" value="Genomic_DNA"/>
</dbReference>
<protein>
    <submittedName>
        <fullName evidence="2">Class I SAM-dependent methyltransferase</fullName>
    </submittedName>
</protein>
<accession>A0A368N293</accession>
<reference evidence="2 3" key="1">
    <citation type="submission" date="2018-07" db="EMBL/GenBank/DDBJ databases">
        <title>Chryseobacterium lacus sp. nov., isolated from lake water.</title>
        <authorList>
            <person name="Li C.-M."/>
        </authorList>
    </citation>
    <scope>NUCLEOTIDE SEQUENCE [LARGE SCALE GENOMIC DNA]</scope>
    <source>
        <strain evidence="2 3">YLOS41</strain>
    </source>
</reference>
<organism evidence="2 3">
    <name type="scientific">Chryseobacterium lacus</name>
    <dbReference type="NCBI Taxonomy" id="2058346"/>
    <lineage>
        <taxon>Bacteria</taxon>
        <taxon>Pseudomonadati</taxon>
        <taxon>Bacteroidota</taxon>
        <taxon>Flavobacteriia</taxon>
        <taxon>Flavobacteriales</taxon>
        <taxon>Weeksellaceae</taxon>
        <taxon>Chryseobacterium group</taxon>
        <taxon>Chryseobacterium</taxon>
    </lineage>
</organism>